<protein>
    <submittedName>
        <fullName evidence="1">Uncharacterized protein</fullName>
    </submittedName>
</protein>
<proteinExistence type="predicted"/>
<dbReference type="KEGG" id="psoj:PHYSODRAFT_348660"/>
<sequence length="362" mass="39179">MAGKASEQSAAAAASVEEQRAAAAASVEEQRAAVAASAVGESLARLTFEHEPGTLTRNLLTLTRHLLTLTRHLLTLTRNLFTLTAYGELQNRHKYVLPLTCSKAGSTIILGFLGDADWRKRRAHLYATCVLGEGAKSVMTRKLDNVVGMVLPFLSDQNSIAEDFGEVEKGKNSQAKFHAVAVAALTVLIQNEQCALCTCALAACMEINFCNTNVQEQAITAVASVAKVIGDKFLRIYDIFSPLAKEERFVNDAKEIREMLVRVQSSEELEVPEVHALTLRSCADSAVSDVVADDVEEDGQTADDKDTMTLEIRGVGKKSQVMIPLIDFEYVEDIRIVNSLAMANLLKFAVAGTLNHGAPVAL</sequence>
<dbReference type="Proteomes" id="UP000002640">
    <property type="component" value="Unassembled WGS sequence"/>
</dbReference>
<accession>G5AHM6</accession>
<dbReference type="Gene3D" id="1.25.10.10">
    <property type="entry name" value="Leucine-rich Repeat Variant"/>
    <property type="match status" value="1"/>
</dbReference>
<dbReference type="InParanoid" id="G5AHM6"/>
<evidence type="ECO:0000313" key="1">
    <source>
        <dbReference type="EMBL" id="EGZ04947.1"/>
    </source>
</evidence>
<dbReference type="SUPFAM" id="SSF48371">
    <property type="entry name" value="ARM repeat"/>
    <property type="match status" value="1"/>
</dbReference>
<organism evidence="1 2">
    <name type="scientific">Phytophthora sojae (strain P6497)</name>
    <name type="common">Soybean stem and root rot agent</name>
    <name type="synonym">Phytophthora megasperma f. sp. glycines</name>
    <dbReference type="NCBI Taxonomy" id="1094619"/>
    <lineage>
        <taxon>Eukaryota</taxon>
        <taxon>Sar</taxon>
        <taxon>Stramenopiles</taxon>
        <taxon>Oomycota</taxon>
        <taxon>Peronosporomycetes</taxon>
        <taxon>Peronosporales</taxon>
        <taxon>Peronosporaceae</taxon>
        <taxon>Phytophthora</taxon>
    </lineage>
</organism>
<evidence type="ECO:0000313" key="2">
    <source>
        <dbReference type="Proteomes" id="UP000002640"/>
    </source>
</evidence>
<keyword evidence="2" id="KW-1185">Reference proteome</keyword>
<dbReference type="RefSeq" id="XP_009539577.1">
    <property type="nucleotide sequence ID" value="XM_009541282.1"/>
</dbReference>
<dbReference type="InterPro" id="IPR016024">
    <property type="entry name" value="ARM-type_fold"/>
</dbReference>
<dbReference type="GeneID" id="20648999"/>
<dbReference type="AlphaFoldDB" id="G5AHM6"/>
<dbReference type="InterPro" id="IPR011989">
    <property type="entry name" value="ARM-like"/>
</dbReference>
<name>G5AHM6_PHYSP</name>
<gene>
    <name evidence="1" type="ORF">PHYSODRAFT_348660</name>
</gene>
<reference evidence="1 2" key="1">
    <citation type="journal article" date="2006" name="Science">
        <title>Phytophthora genome sequences uncover evolutionary origins and mechanisms of pathogenesis.</title>
        <authorList>
            <person name="Tyler B.M."/>
            <person name="Tripathy S."/>
            <person name="Zhang X."/>
            <person name="Dehal P."/>
            <person name="Jiang R.H."/>
            <person name="Aerts A."/>
            <person name="Arredondo F.D."/>
            <person name="Baxter L."/>
            <person name="Bensasson D."/>
            <person name="Beynon J.L."/>
            <person name="Chapman J."/>
            <person name="Damasceno C.M."/>
            <person name="Dorrance A.E."/>
            <person name="Dou D."/>
            <person name="Dickerman A.W."/>
            <person name="Dubchak I.L."/>
            <person name="Garbelotto M."/>
            <person name="Gijzen M."/>
            <person name="Gordon S.G."/>
            <person name="Govers F."/>
            <person name="Grunwald N.J."/>
            <person name="Huang W."/>
            <person name="Ivors K.L."/>
            <person name="Jones R.W."/>
            <person name="Kamoun S."/>
            <person name="Krampis K."/>
            <person name="Lamour K.H."/>
            <person name="Lee M.K."/>
            <person name="McDonald W.H."/>
            <person name="Medina M."/>
            <person name="Meijer H.J."/>
            <person name="Nordberg E.K."/>
            <person name="Maclean D.J."/>
            <person name="Ospina-Giraldo M.D."/>
            <person name="Morris P.F."/>
            <person name="Phuntumart V."/>
            <person name="Putnam N.H."/>
            <person name="Rash S."/>
            <person name="Rose J.K."/>
            <person name="Sakihama Y."/>
            <person name="Salamov A.A."/>
            <person name="Savidor A."/>
            <person name="Scheuring C.F."/>
            <person name="Smith B.M."/>
            <person name="Sobral B.W."/>
            <person name="Terry A."/>
            <person name="Torto-Alalibo T.A."/>
            <person name="Win J."/>
            <person name="Xu Z."/>
            <person name="Zhang H."/>
            <person name="Grigoriev I.V."/>
            <person name="Rokhsar D.S."/>
            <person name="Boore J.L."/>
        </authorList>
    </citation>
    <scope>NUCLEOTIDE SEQUENCE [LARGE SCALE GENOMIC DNA]</scope>
    <source>
        <strain evidence="1 2">P6497</strain>
    </source>
</reference>
<dbReference type="EMBL" id="JH159171">
    <property type="protein sequence ID" value="EGZ04947.1"/>
    <property type="molecule type" value="Genomic_DNA"/>
</dbReference>
<dbReference type="STRING" id="1094619.G5AHM6"/>